<reference evidence="3" key="1">
    <citation type="submission" date="2017-02" db="UniProtKB">
        <authorList>
            <consortium name="WormBaseParasite"/>
        </authorList>
    </citation>
    <scope>IDENTIFICATION</scope>
</reference>
<evidence type="ECO:0000313" key="1">
    <source>
        <dbReference type="EMBL" id="VDL77628.1"/>
    </source>
</evidence>
<keyword evidence="2" id="KW-1185">Reference proteome</keyword>
<organism evidence="3">
    <name type="scientific">Nippostrongylus brasiliensis</name>
    <name type="common">Rat hookworm</name>
    <dbReference type="NCBI Taxonomy" id="27835"/>
    <lineage>
        <taxon>Eukaryota</taxon>
        <taxon>Metazoa</taxon>
        <taxon>Ecdysozoa</taxon>
        <taxon>Nematoda</taxon>
        <taxon>Chromadorea</taxon>
        <taxon>Rhabditida</taxon>
        <taxon>Rhabditina</taxon>
        <taxon>Rhabditomorpha</taxon>
        <taxon>Strongyloidea</taxon>
        <taxon>Heligmosomidae</taxon>
        <taxon>Nippostrongylus</taxon>
    </lineage>
</organism>
<proteinExistence type="predicted"/>
<reference evidence="1 2" key="2">
    <citation type="submission" date="2018-11" db="EMBL/GenBank/DDBJ databases">
        <authorList>
            <consortium name="Pathogen Informatics"/>
        </authorList>
    </citation>
    <scope>NUCLEOTIDE SEQUENCE [LARGE SCALE GENOMIC DNA]</scope>
</reference>
<dbReference type="Proteomes" id="UP000271162">
    <property type="component" value="Unassembled WGS sequence"/>
</dbReference>
<evidence type="ECO:0000313" key="3">
    <source>
        <dbReference type="WBParaSite" id="NBR_0001403801-mRNA-1"/>
    </source>
</evidence>
<accession>A0A0N4YBZ8</accession>
<dbReference type="WBParaSite" id="NBR_0001403801-mRNA-1">
    <property type="protein sequence ID" value="NBR_0001403801-mRNA-1"/>
    <property type="gene ID" value="NBR_0001403801"/>
</dbReference>
<evidence type="ECO:0000313" key="2">
    <source>
        <dbReference type="Proteomes" id="UP000271162"/>
    </source>
</evidence>
<gene>
    <name evidence="1" type="ORF">NBR_LOCUS14039</name>
</gene>
<name>A0A0N4YBZ8_NIPBR</name>
<dbReference type="AlphaFoldDB" id="A0A0N4YBZ8"/>
<dbReference type="EMBL" id="UYSL01021224">
    <property type="protein sequence ID" value="VDL77628.1"/>
    <property type="molecule type" value="Genomic_DNA"/>
</dbReference>
<sequence length="96" mass="10957">MLYPESKIVDESGIRTHAPEGTGALNQRLRPLGHLATTRLFLRICSQSDLSAIVLYDEILHYKRNFSLCIIIVTLWNKIKTIHLELHPFGIKTVNC</sequence>
<protein>
    <submittedName>
        <fullName evidence="3">Transposase</fullName>
    </submittedName>
</protein>